<keyword evidence="2" id="KW-1185">Reference proteome</keyword>
<feature type="non-terminal residue" evidence="1">
    <location>
        <position position="67"/>
    </location>
</feature>
<dbReference type="EMBL" id="MCFL01000057">
    <property type="protein sequence ID" value="ORZ31643.1"/>
    <property type="molecule type" value="Genomic_DNA"/>
</dbReference>
<reference evidence="1 2" key="1">
    <citation type="submission" date="2016-07" db="EMBL/GenBank/DDBJ databases">
        <title>Pervasive Adenine N6-methylation of Active Genes in Fungi.</title>
        <authorList>
            <consortium name="DOE Joint Genome Institute"/>
            <person name="Mondo S.J."/>
            <person name="Dannebaum R.O."/>
            <person name="Kuo R.C."/>
            <person name="Labutti K."/>
            <person name="Haridas S."/>
            <person name="Kuo A."/>
            <person name="Salamov A."/>
            <person name="Ahrendt S.R."/>
            <person name="Lipzen A."/>
            <person name="Sullivan W."/>
            <person name="Andreopoulos W.B."/>
            <person name="Clum A."/>
            <person name="Lindquist E."/>
            <person name="Daum C."/>
            <person name="Ramamoorthy G.K."/>
            <person name="Gryganskyi A."/>
            <person name="Culley D."/>
            <person name="Magnuson J.K."/>
            <person name="James T.Y."/>
            <person name="O'Malley M.A."/>
            <person name="Stajich J.E."/>
            <person name="Spatafora J.W."/>
            <person name="Visel A."/>
            <person name="Grigoriev I.V."/>
        </authorList>
    </citation>
    <scope>NUCLEOTIDE SEQUENCE [LARGE SCALE GENOMIC DNA]</scope>
    <source>
        <strain evidence="1 2">PL171</strain>
    </source>
</reference>
<dbReference type="PANTHER" id="PTHR39474:SF1">
    <property type="entry name" value="FUNGAL SPECIFIC TRANSCRIPTION FACTOR"/>
    <property type="match status" value="1"/>
</dbReference>
<evidence type="ECO:0000313" key="1">
    <source>
        <dbReference type="EMBL" id="ORZ31643.1"/>
    </source>
</evidence>
<dbReference type="PANTHER" id="PTHR39474">
    <property type="entry name" value="UNNAMED PRODUCT"/>
    <property type="match status" value="1"/>
</dbReference>
<comment type="caution">
    <text evidence="1">The sequence shown here is derived from an EMBL/GenBank/DDBJ whole genome shotgun (WGS) entry which is preliminary data.</text>
</comment>
<dbReference type="Proteomes" id="UP000193411">
    <property type="component" value="Unassembled WGS sequence"/>
</dbReference>
<dbReference type="AlphaFoldDB" id="A0A1Y2HD66"/>
<organism evidence="1 2">
    <name type="scientific">Catenaria anguillulae PL171</name>
    <dbReference type="NCBI Taxonomy" id="765915"/>
    <lineage>
        <taxon>Eukaryota</taxon>
        <taxon>Fungi</taxon>
        <taxon>Fungi incertae sedis</taxon>
        <taxon>Blastocladiomycota</taxon>
        <taxon>Blastocladiomycetes</taxon>
        <taxon>Blastocladiales</taxon>
        <taxon>Catenariaceae</taxon>
        <taxon>Catenaria</taxon>
    </lineage>
</organism>
<protein>
    <submittedName>
        <fullName evidence="1">Uncharacterized protein</fullName>
    </submittedName>
</protein>
<evidence type="ECO:0000313" key="2">
    <source>
        <dbReference type="Proteomes" id="UP000193411"/>
    </source>
</evidence>
<gene>
    <name evidence="1" type="ORF">BCR44DRAFT_98773</name>
</gene>
<sequence>TVLALPWHENATSATTDVQVNGDAVRLDQLGPLVINSDGTMSRIANWAEMSEIERATTMRVLVKRNR</sequence>
<proteinExistence type="predicted"/>
<dbReference type="STRING" id="765915.A0A1Y2HD66"/>
<name>A0A1Y2HD66_9FUNG</name>
<accession>A0A1Y2HD66</accession>
<feature type="non-terminal residue" evidence="1">
    <location>
        <position position="1"/>
    </location>
</feature>
<dbReference type="OrthoDB" id="4590138at2759"/>